<keyword evidence="4" id="KW-1185">Reference proteome</keyword>
<evidence type="ECO:0008006" key="5">
    <source>
        <dbReference type="Google" id="ProtNLM"/>
    </source>
</evidence>
<dbReference type="FunFam" id="3.40.50.720:FF:000084">
    <property type="entry name" value="Short-chain dehydrogenase reductase"/>
    <property type="match status" value="1"/>
</dbReference>
<evidence type="ECO:0000256" key="2">
    <source>
        <dbReference type="ARBA" id="ARBA00023002"/>
    </source>
</evidence>
<dbReference type="PANTHER" id="PTHR48107">
    <property type="entry name" value="NADPH-DEPENDENT ALDEHYDE REDUCTASE-LIKE PROTEIN, CHLOROPLASTIC-RELATED"/>
    <property type="match status" value="1"/>
</dbReference>
<comment type="caution">
    <text evidence="3">The sequence shown here is derived from an EMBL/GenBank/DDBJ whole genome shotgun (WGS) entry which is preliminary data.</text>
</comment>
<dbReference type="PANTHER" id="PTHR48107:SF7">
    <property type="entry name" value="RE15974P"/>
    <property type="match status" value="1"/>
</dbReference>
<evidence type="ECO:0000313" key="4">
    <source>
        <dbReference type="Proteomes" id="UP001630127"/>
    </source>
</evidence>
<organism evidence="3 4">
    <name type="scientific">Cinchona calisaya</name>
    <dbReference type="NCBI Taxonomy" id="153742"/>
    <lineage>
        <taxon>Eukaryota</taxon>
        <taxon>Viridiplantae</taxon>
        <taxon>Streptophyta</taxon>
        <taxon>Embryophyta</taxon>
        <taxon>Tracheophyta</taxon>
        <taxon>Spermatophyta</taxon>
        <taxon>Magnoliopsida</taxon>
        <taxon>eudicotyledons</taxon>
        <taxon>Gunneridae</taxon>
        <taxon>Pentapetalae</taxon>
        <taxon>asterids</taxon>
        <taxon>lamiids</taxon>
        <taxon>Gentianales</taxon>
        <taxon>Rubiaceae</taxon>
        <taxon>Cinchonoideae</taxon>
        <taxon>Cinchoneae</taxon>
        <taxon>Cinchona</taxon>
    </lineage>
</organism>
<comment type="similarity">
    <text evidence="1">Belongs to the short-chain dehydrogenases/reductases (SDR) family.</text>
</comment>
<proteinExistence type="inferred from homology"/>
<dbReference type="PRINTS" id="PR00080">
    <property type="entry name" value="SDRFAMILY"/>
</dbReference>
<keyword evidence="2" id="KW-0560">Oxidoreductase</keyword>
<dbReference type="AlphaFoldDB" id="A0ABD3AT81"/>
<protein>
    <recommendedName>
        <fullName evidence="5">Short-chain type dehydrogenase/reductase</fullName>
    </recommendedName>
</protein>
<dbReference type="Gene3D" id="3.40.50.720">
    <property type="entry name" value="NAD(P)-binding Rossmann-like Domain"/>
    <property type="match status" value="1"/>
</dbReference>
<name>A0ABD3AT81_9GENT</name>
<dbReference type="InterPro" id="IPR002347">
    <property type="entry name" value="SDR_fam"/>
</dbReference>
<evidence type="ECO:0000256" key="1">
    <source>
        <dbReference type="ARBA" id="ARBA00006484"/>
    </source>
</evidence>
<evidence type="ECO:0000313" key="3">
    <source>
        <dbReference type="EMBL" id="KAL3534214.1"/>
    </source>
</evidence>
<dbReference type="CDD" id="cd05362">
    <property type="entry name" value="THN_reductase-like_SDR_c"/>
    <property type="match status" value="1"/>
</dbReference>
<accession>A0ABD3AT81</accession>
<gene>
    <name evidence="3" type="ORF">ACH5RR_002675</name>
</gene>
<dbReference type="Proteomes" id="UP001630127">
    <property type="component" value="Unassembled WGS sequence"/>
</dbReference>
<dbReference type="SUPFAM" id="SSF51735">
    <property type="entry name" value="NAD(P)-binding Rossmann-fold domains"/>
    <property type="match status" value="1"/>
</dbReference>
<dbReference type="GO" id="GO:0016616">
    <property type="term" value="F:oxidoreductase activity, acting on the CH-OH group of donors, NAD or NADP as acceptor"/>
    <property type="evidence" value="ECO:0007669"/>
    <property type="project" value="UniProtKB-ARBA"/>
</dbReference>
<dbReference type="EMBL" id="JBJUIK010000002">
    <property type="protein sequence ID" value="KAL3534214.1"/>
    <property type="molecule type" value="Genomic_DNA"/>
</dbReference>
<dbReference type="Pfam" id="PF13561">
    <property type="entry name" value="adh_short_C2"/>
    <property type="match status" value="1"/>
</dbReference>
<dbReference type="InterPro" id="IPR036291">
    <property type="entry name" value="NAD(P)-bd_dom_sf"/>
</dbReference>
<sequence>MAEETSTTTTTQLPLLLQDRVAIVTGGSSGIGRAITLHLASLGAKLVINYSSKSSQANLLASQINDTATSVTHPRAIAVKADISDPAQVKSLFDSAESAFGSPVHILVNSAGVIDPKYPTLANTTVDDFDNIFNINTRGAFLCCKESADRINRGGGGRIICLTTSLVAASRPGYAAYVGSKAAVEAMVKILAKELKGTGITANCVAPGPIATEFFFEGKTEEVVKVFVEQSPLGRLGKTEDVASLVGFLASDAGEWVNGQIIRVNGGFV</sequence>
<reference evidence="3 4" key="1">
    <citation type="submission" date="2024-11" db="EMBL/GenBank/DDBJ databases">
        <title>A near-complete genome assembly of Cinchona calisaya.</title>
        <authorList>
            <person name="Lian D.C."/>
            <person name="Zhao X.W."/>
            <person name="Wei L."/>
        </authorList>
    </citation>
    <scope>NUCLEOTIDE SEQUENCE [LARGE SCALE GENOMIC DNA]</scope>
    <source>
        <tissue evidence="3">Nenye</tissue>
    </source>
</reference>
<dbReference type="PRINTS" id="PR00081">
    <property type="entry name" value="GDHRDH"/>
</dbReference>